<reference evidence="2 3" key="1">
    <citation type="journal article" date="2021" name="Elife">
        <title>Chloroplast acquisition without the gene transfer in kleptoplastic sea slugs, Plakobranchus ocellatus.</title>
        <authorList>
            <person name="Maeda T."/>
            <person name="Takahashi S."/>
            <person name="Yoshida T."/>
            <person name="Shimamura S."/>
            <person name="Takaki Y."/>
            <person name="Nagai Y."/>
            <person name="Toyoda A."/>
            <person name="Suzuki Y."/>
            <person name="Arimoto A."/>
            <person name="Ishii H."/>
            <person name="Satoh N."/>
            <person name="Nishiyama T."/>
            <person name="Hasebe M."/>
            <person name="Maruyama T."/>
            <person name="Minagawa J."/>
            <person name="Obokata J."/>
            <person name="Shigenobu S."/>
        </authorList>
    </citation>
    <scope>NUCLEOTIDE SEQUENCE [LARGE SCALE GENOMIC DNA]</scope>
</reference>
<feature type="region of interest" description="Disordered" evidence="1">
    <location>
        <begin position="1"/>
        <end position="29"/>
    </location>
</feature>
<proteinExistence type="predicted"/>
<evidence type="ECO:0000313" key="3">
    <source>
        <dbReference type="Proteomes" id="UP000735302"/>
    </source>
</evidence>
<gene>
    <name evidence="2" type="ORF">PoB_000920300</name>
</gene>
<name>A0AAV3YJK8_9GAST</name>
<feature type="compositionally biased region" description="Basic and acidic residues" evidence="1">
    <location>
        <begin position="15"/>
        <end position="25"/>
    </location>
</feature>
<evidence type="ECO:0000313" key="2">
    <source>
        <dbReference type="EMBL" id="GFN82697.1"/>
    </source>
</evidence>
<protein>
    <submittedName>
        <fullName evidence="2">Uncharacterized protein</fullName>
    </submittedName>
</protein>
<dbReference type="Proteomes" id="UP000735302">
    <property type="component" value="Unassembled WGS sequence"/>
</dbReference>
<sequence length="213" mass="24125">MLELQSTVPPTSPGERMKDGDIERMSHRRKERKIERPLYNLRLLQSAQFLHWPKQTMMFLQPIVLLLVVLAAVSCVQGEGSAFDFKGVRPRNPDSYLPLKLKCSFDLNRSSLTSVTRLKIMRRNLREDKTRFRSVAVVGPKGVGYGLPPSLIVASGRIGRIFSKSRLEVTYKVKAAGYCYEYACVAEGKDEAGTKKVEHKKIKINSVRKTSCH</sequence>
<keyword evidence="3" id="KW-1185">Reference proteome</keyword>
<accession>A0AAV3YJK8</accession>
<comment type="caution">
    <text evidence="2">The sequence shown here is derived from an EMBL/GenBank/DDBJ whole genome shotgun (WGS) entry which is preliminary data.</text>
</comment>
<dbReference type="EMBL" id="BLXT01001025">
    <property type="protein sequence ID" value="GFN82697.1"/>
    <property type="molecule type" value="Genomic_DNA"/>
</dbReference>
<organism evidence="2 3">
    <name type="scientific">Plakobranchus ocellatus</name>
    <dbReference type="NCBI Taxonomy" id="259542"/>
    <lineage>
        <taxon>Eukaryota</taxon>
        <taxon>Metazoa</taxon>
        <taxon>Spiralia</taxon>
        <taxon>Lophotrochozoa</taxon>
        <taxon>Mollusca</taxon>
        <taxon>Gastropoda</taxon>
        <taxon>Heterobranchia</taxon>
        <taxon>Euthyneura</taxon>
        <taxon>Panpulmonata</taxon>
        <taxon>Sacoglossa</taxon>
        <taxon>Placobranchoidea</taxon>
        <taxon>Plakobranchidae</taxon>
        <taxon>Plakobranchus</taxon>
    </lineage>
</organism>
<evidence type="ECO:0000256" key="1">
    <source>
        <dbReference type="SAM" id="MobiDB-lite"/>
    </source>
</evidence>
<dbReference type="AlphaFoldDB" id="A0AAV3YJK8"/>